<dbReference type="EMBL" id="LOED01000075">
    <property type="protein sequence ID" value="KXG73730.1"/>
    <property type="molecule type" value="Genomic_DNA"/>
</dbReference>
<protein>
    <recommendedName>
        <fullName evidence="4">ISLre2 family transposase</fullName>
    </recommendedName>
</protein>
<dbReference type="OrthoDB" id="1719576at2"/>
<gene>
    <name evidence="2" type="ORF">AN618_24680</name>
</gene>
<sequence length="479" mass="55492">MLNIRHLVGSILLLHNGLTKILAESKDFYELEKGISELSQKVSSQMLIWTLEQLDLNLMNSRDRETWEVIGFREKQVVSTLGEFTYKRRLYRNTKTGETKFFLDELLGFPSHAKITPRLREIAVKLSTEMSFRRAADILSQLFPTMSFMTVWKAKEEIGIEIQQDSEEKRKAVFERGESPKGEKEAKVVNIEGDGVIVNLQRAEKKKGEIKHLVAYEGKREIKKGRKELENKVVISGMREWPVMWEETYAKTGEIWAINRIEEINIGGDGEKGVKQGLEYFPGARYRLDPYHLSKNLIEALWYDEETYSKVCEAIHEGNFEDTQEILKEAAVRTRGERKKRVLKLLGYLKDNWEGIVNSPGAERLGTIEGQIQHNVARRMKRRGARWSESGADRMARILAEKANGKLEEYAMRWPMKQKKIKEIVTEIAQTKEKKKAKVEDIEKWLKVSLPILNGPYASKPWIKYVLKELSRPNFSAMI</sequence>
<dbReference type="NCBIfam" id="NF033529">
    <property type="entry name" value="transpos_ISLre2"/>
    <property type="match status" value="1"/>
</dbReference>
<proteinExistence type="inferred from homology"/>
<comment type="similarity">
    <text evidence="1">Belongs to the UPF0236 family.</text>
</comment>
<dbReference type="STRING" id="520764.AN618_24680"/>
<organism evidence="2 3">
    <name type="scientific">Fervidicola ferrireducens</name>
    <dbReference type="NCBI Taxonomy" id="520764"/>
    <lineage>
        <taxon>Bacteria</taxon>
        <taxon>Bacillati</taxon>
        <taxon>Bacillota</taxon>
        <taxon>Clostridia</taxon>
        <taxon>Thermosediminibacterales</taxon>
        <taxon>Thermosediminibacteraceae</taxon>
        <taxon>Fervidicola</taxon>
    </lineage>
</organism>
<accession>A0A140KZK5</accession>
<evidence type="ECO:0000256" key="1">
    <source>
        <dbReference type="ARBA" id="ARBA00006539"/>
    </source>
</evidence>
<dbReference type="RefSeq" id="WP_066355632.1">
    <property type="nucleotide sequence ID" value="NZ_LOED01000075.1"/>
</dbReference>
<dbReference type="InterPro" id="IPR009620">
    <property type="entry name" value="UPF0236"/>
</dbReference>
<evidence type="ECO:0008006" key="4">
    <source>
        <dbReference type="Google" id="ProtNLM"/>
    </source>
</evidence>
<evidence type="ECO:0000313" key="3">
    <source>
        <dbReference type="Proteomes" id="UP000070427"/>
    </source>
</evidence>
<dbReference type="PATRIC" id="fig|520764.3.peg.2671"/>
<comment type="caution">
    <text evidence="2">The sequence shown here is derived from an EMBL/GenBank/DDBJ whole genome shotgun (WGS) entry which is preliminary data.</text>
</comment>
<evidence type="ECO:0000313" key="2">
    <source>
        <dbReference type="EMBL" id="KXG73730.1"/>
    </source>
</evidence>
<name>A0A140KZK5_9FIRM</name>
<dbReference type="Pfam" id="PF06782">
    <property type="entry name" value="UPF0236"/>
    <property type="match status" value="1"/>
</dbReference>
<dbReference type="Proteomes" id="UP000070427">
    <property type="component" value="Unassembled WGS sequence"/>
</dbReference>
<dbReference type="AlphaFoldDB" id="A0A140KZK5"/>
<dbReference type="InParanoid" id="A0A140KZK5"/>
<keyword evidence="3" id="KW-1185">Reference proteome</keyword>
<reference evidence="2 3" key="1">
    <citation type="submission" date="2015-12" db="EMBL/GenBank/DDBJ databases">
        <title>Draft genome sequnece of Fervidicola ferrireducens strain Y170.</title>
        <authorList>
            <person name="Patel B.K."/>
        </authorList>
    </citation>
    <scope>NUCLEOTIDE SEQUENCE [LARGE SCALE GENOMIC DNA]</scope>
    <source>
        <strain evidence="2 3">Y170</strain>
    </source>
</reference>